<evidence type="ECO:0000259" key="8">
    <source>
        <dbReference type="PROSITE" id="PS51379"/>
    </source>
</evidence>
<evidence type="ECO:0000256" key="3">
    <source>
        <dbReference type="ARBA" id="ARBA00022723"/>
    </source>
</evidence>
<feature type="domain" description="4Fe-4S ferredoxin-type" evidence="8">
    <location>
        <begin position="287"/>
        <end position="318"/>
    </location>
</feature>
<dbReference type="GO" id="GO:0005886">
    <property type="term" value="C:plasma membrane"/>
    <property type="evidence" value="ECO:0007669"/>
    <property type="project" value="TreeGrafter"/>
</dbReference>
<evidence type="ECO:0000256" key="2">
    <source>
        <dbReference type="ARBA" id="ARBA00022485"/>
    </source>
</evidence>
<dbReference type="PROSITE" id="PS00198">
    <property type="entry name" value="4FE4S_FER_1"/>
    <property type="match status" value="1"/>
</dbReference>
<dbReference type="GO" id="GO:0046872">
    <property type="term" value="F:metal ion binding"/>
    <property type="evidence" value="ECO:0007669"/>
    <property type="project" value="UniProtKB-KW"/>
</dbReference>
<evidence type="ECO:0000313" key="9">
    <source>
        <dbReference type="EMBL" id="ABW02174.1"/>
    </source>
</evidence>
<evidence type="ECO:0000256" key="7">
    <source>
        <dbReference type="SAM" id="Phobius"/>
    </source>
</evidence>
<keyword evidence="7" id="KW-0472">Membrane</keyword>
<keyword evidence="7" id="KW-1133">Transmembrane helix</keyword>
<dbReference type="InterPro" id="IPR017900">
    <property type="entry name" value="4Fe4S_Fe_S_CS"/>
</dbReference>
<evidence type="ECO:0000256" key="4">
    <source>
        <dbReference type="ARBA" id="ARBA00023002"/>
    </source>
</evidence>
<dbReference type="InterPro" id="IPR051460">
    <property type="entry name" value="HdrC_iron-sulfur_subunit"/>
</dbReference>
<keyword evidence="7" id="KW-0812">Transmembrane</keyword>
<dbReference type="PANTHER" id="PTHR43255">
    <property type="entry name" value="IRON-SULFUR-BINDING OXIDOREDUCTASE FADF-RELATED-RELATED"/>
    <property type="match status" value="1"/>
</dbReference>
<keyword evidence="4" id="KW-0560">Oxidoreductase</keyword>
<dbReference type="SUPFAM" id="SSF46548">
    <property type="entry name" value="alpha-helical ferredoxin"/>
    <property type="match status" value="1"/>
</dbReference>
<reference evidence="9 10" key="1">
    <citation type="submission" date="2007-10" db="EMBL/GenBank/DDBJ databases">
        <title>Complete sequence of Caldivirga maquilingensis IC-167.</title>
        <authorList>
            <consortium name="US DOE Joint Genome Institute"/>
            <person name="Copeland A."/>
            <person name="Lucas S."/>
            <person name="Lapidus A."/>
            <person name="Barry K."/>
            <person name="Glavina del Rio T."/>
            <person name="Dalin E."/>
            <person name="Tice H."/>
            <person name="Pitluck S."/>
            <person name="Saunders E."/>
            <person name="Brettin T."/>
            <person name="Bruce D."/>
            <person name="Detter J.C."/>
            <person name="Han C."/>
            <person name="Schmutz J."/>
            <person name="Larimer F."/>
            <person name="Land M."/>
            <person name="Hauser L."/>
            <person name="Kyrpides N."/>
            <person name="Ivanova N."/>
            <person name="Biddle J.F."/>
            <person name="Zhang Z."/>
            <person name="Fitz-Gibbon S.T."/>
            <person name="Lowe T.M."/>
            <person name="Saltikov C."/>
            <person name="House C.H."/>
            <person name="Richardson P."/>
        </authorList>
    </citation>
    <scope>NUCLEOTIDE SEQUENCE [LARGE SCALE GENOMIC DNA]</scope>
    <source>
        <strain evidence="10">ATCC 700844 / DSM 13496 / JCM 10307 / IC-167</strain>
    </source>
</reference>
<proteinExistence type="inferred from homology"/>
<comment type="similarity">
    <text evidence="1">Belongs to the HdrC family.</text>
</comment>
<dbReference type="PROSITE" id="PS51379">
    <property type="entry name" value="4FE4S_FER_2"/>
    <property type="match status" value="1"/>
</dbReference>
<dbReference type="Gene3D" id="1.10.1060.10">
    <property type="entry name" value="Alpha-helical ferredoxin"/>
    <property type="match status" value="1"/>
</dbReference>
<dbReference type="Proteomes" id="UP000001137">
    <property type="component" value="Chromosome"/>
</dbReference>
<protein>
    <recommendedName>
        <fullName evidence="8">4Fe-4S ferredoxin-type domain-containing protein</fullName>
    </recommendedName>
</protein>
<keyword evidence="10" id="KW-1185">Reference proteome</keyword>
<dbReference type="InterPro" id="IPR017896">
    <property type="entry name" value="4Fe4S_Fe-S-bd"/>
</dbReference>
<dbReference type="GO" id="GO:0051539">
    <property type="term" value="F:4 iron, 4 sulfur cluster binding"/>
    <property type="evidence" value="ECO:0007669"/>
    <property type="project" value="UniProtKB-KW"/>
</dbReference>
<keyword evidence="3" id="KW-0479">Metal-binding</keyword>
<dbReference type="GO" id="GO:0016491">
    <property type="term" value="F:oxidoreductase activity"/>
    <property type="evidence" value="ECO:0007669"/>
    <property type="project" value="UniProtKB-KW"/>
</dbReference>
<dbReference type="Pfam" id="PF02754">
    <property type="entry name" value="CCG"/>
    <property type="match status" value="2"/>
</dbReference>
<name>A8M8V5_CALMQ</name>
<evidence type="ECO:0000256" key="5">
    <source>
        <dbReference type="ARBA" id="ARBA00023004"/>
    </source>
</evidence>
<keyword evidence="5" id="KW-0408">Iron</keyword>
<dbReference type="EMBL" id="CP000852">
    <property type="protein sequence ID" value="ABW02174.1"/>
    <property type="molecule type" value="Genomic_DNA"/>
</dbReference>
<feature type="transmembrane region" description="Helical" evidence="7">
    <location>
        <begin position="12"/>
        <end position="33"/>
    </location>
</feature>
<evidence type="ECO:0000313" key="10">
    <source>
        <dbReference type="Proteomes" id="UP000001137"/>
    </source>
</evidence>
<dbReference type="STRING" id="397948.Cmaq_1348"/>
<accession>A8M8V5</accession>
<dbReference type="KEGG" id="cma:Cmaq_1348"/>
<dbReference type="AlphaFoldDB" id="A8M8V5"/>
<dbReference type="InterPro" id="IPR009051">
    <property type="entry name" value="Helical_ferredxn"/>
</dbReference>
<dbReference type="HOGENOM" id="CLU_005304_1_1_2"/>
<sequence length="617" mass="69083">MVLPKPTPGGVLISYVLYLVNVLVVVIIVYRLYSEARRGGLGLSAARLIRFIKYEASSYRKGMVHLMHLSILLGVSLSILYTLIYPLTYGNPVAHYVMFIASTPLILGLITALAWRFRVLADSFKVYSDLRIEEAVKRRSIMLQSILMLVIVLTSLTLALTLFTGIIYIEVKFTLSIIDYALIATYYVKPEVNLYLNLDLNLPNLREAFNLKDVLEGKVDASQVKVGAERLSDLADYELRSLDACVEIGACEEACPATLAGRPLSPRMFIRKLKYIKDSNGLNSDLLKVIIDDEAWSCTTCGACVYNCPIGVRHIDLIIDVRRRLVELSRLDQKKSTLLLNITQYGNSMGISNYGRHEWLRELGVKTVKENPGFKHLLWVGCMGSFDSRTREIIKSFIDIIKAAGLINDFAVLGDEETCCGDPLRRLGDEGRFQEVALNNIEVFRRYGVKSIVTICPHGYNTFSNEYPKLDEYMRNVSIKHHTQFIAELIEKGLVKVKGSGEVLTIHDPCYLARYNKSTKPQRIIVSSVGVLKEPRNSGERTFCCGAGGANYWYDVPERSRISSIRLSQLTETGAKTIVTMCPFCNAMLSDAARVGGFKGRVIDVGELVKESMVGHH</sequence>
<gene>
    <name evidence="9" type="ordered locus">Cmaq_1348</name>
</gene>
<evidence type="ECO:0000256" key="1">
    <source>
        <dbReference type="ARBA" id="ARBA00007097"/>
    </source>
</evidence>
<dbReference type="InterPro" id="IPR004017">
    <property type="entry name" value="Cys_rich_dom"/>
</dbReference>
<evidence type="ECO:0000256" key="6">
    <source>
        <dbReference type="ARBA" id="ARBA00023014"/>
    </source>
</evidence>
<organism evidence="9 10">
    <name type="scientific">Caldivirga maquilingensis (strain ATCC 700844 / DSM 13496 / JCM 10307 / IC-167)</name>
    <dbReference type="NCBI Taxonomy" id="397948"/>
    <lineage>
        <taxon>Archaea</taxon>
        <taxon>Thermoproteota</taxon>
        <taxon>Thermoprotei</taxon>
        <taxon>Thermoproteales</taxon>
        <taxon>Thermoproteaceae</taxon>
        <taxon>Caldivirga</taxon>
    </lineage>
</organism>
<dbReference type="RefSeq" id="WP_012186393.1">
    <property type="nucleotide sequence ID" value="NC_009954.1"/>
</dbReference>
<keyword evidence="2" id="KW-0004">4Fe-4S</keyword>
<keyword evidence="6" id="KW-0411">Iron-sulfur</keyword>
<dbReference type="eggNOG" id="arCOG00332">
    <property type="taxonomic scope" value="Archaea"/>
</dbReference>
<feature type="transmembrane region" description="Helical" evidence="7">
    <location>
        <begin position="146"/>
        <end position="169"/>
    </location>
</feature>
<dbReference type="GeneID" id="5710354"/>
<dbReference type="PANTHER" id="PTHR43255:SF1">
    <property type="entry name" value="IRON-SULFUR-BINDING OXIDOREDUCTASE FADF-RELATED"/>
    <property type="match status" value="1"/>
</dbReference>
<feature type="transmembrane region" description="Helical" evidence="7">
    <location>
        <begin position="93"/>
        <end position="115"/>
    </location>
</feature>
<feature type="transmembrane region" description="Helical" evidence="7">
    <location>
        <begin position="66"/>
        <end position="87"/>
    </location>
</feature>
<dbReference type="Pfam" id="PF13183">
    <property type="entry name" value="Fer4_8"/>
    <property type="match status" value="1"/>
</dbReference>